<evidence type="ECO:0000313" key="2">
    <source>
        <dbReference type="Proteomes" id="UP001207468"/>
    </source>
</evidence>
<comment type="caution">
    <text evidence="1">The sequence shown here is derived from an EMBL/GenBank/DDBJ whole genome shotgun (WGS) entry which is preliminary data.</text>
</comment>
<keyword evidence="2" id="KW-1185">Reference proteome</keyword>
<reference evidence="1" key="1">
    <citation type="submission" date="2021-03" db="EMBL/GenBank/DDBJ databases">
        <title>Evolutionary priming and transition to the ectomycorrhizal habit in an iconic lineage of mushroom-forming fungi: is preadaptation a requirement?</title>
        <authorList>
            <consortium name="DOE Joint Genome Institute"/>
            <person name="Looney B.P."/>
            <person name="Miyauchi S."/>
            <person name="Morin E."/>
            <person name="Drula E."/>
            <person name="Courty P.E."/>
            <person name="Chicoki N."/>
            <person name="Fauchery L."/>
            <person name="Kohler A."/>
            <person name="Kuo A."/>
            <person name="LaButti K."/>
            <person name="Pangilinan J."/>
            <person name="Lipzen A."/>
            <person name="Riley R."/>
            <person name="Andreopoulos W."/>
            <person name="He G."/>
            <person name="Johnson J."/>
            <person name="Barry K.W."/>
            <person name="Grigoriev I.V."/>
            <person name="Nagy L."/>
            <person name="Hibbett D."/>
            <person name="Henrissat B."/>
            <person name="Matheny P.B."/>
            <person name="Labbe J."/>
            <person name="Martin A.F."/>
        </authorList>
    </citation>
    <scope>NUCLEOTIDE SEQUENCE</scope>
    <source>
        <strain evidence="1">BPL698</strain>
    </source>
</reference>
<gene>
    <name evidence="1" type="ORF">F5148DRAFT_1235268</name>
</gene>
<accession>A0ACC0TYQ0</accession>
<evidence type="ECO:0000313" key="1">
    <source>
        <dbReference type="EMBL" id="KAI9452807.1"/>
    </source>
</evidence>
<name>A0ACC0TYQ0_9AGAM</name>
<dbReference type="Proteomes" id="UP001207468">
    <property type="component" value="Unassembled WGS sequence"/>
</dbReference>
<proteinExistence type="predicted"/>
<protein>
    <submittedName>
        <fullName evidence="1">Uncharacterized protein</fullName>
    </submittedName>
</protein>
<dbReference type="EMBL" id="JAGFNK010000326">
    <property type="protein sequence ID" value="KAI9452807.1"/>
    <property type="molecule type" value="Genomic_DNA"/>
</dbReference>
<organism evidence="1 2">
    <name type="scientific">Russula earlei</name>
    <dbReference type="NCBI Taxonomy" id="71964"/>
    <lineage>
        <taxon>Eukaryota</taxon>
        <taxon>Fungi</taxon>
        <taxon>Dikarya</taxon>
        <taxon>Basidiomycota</taxon>
        <taxon>Agaricomycotina</taxon>
        <taxon>Agaricomycetes</taxon>
        <taxon>Russulales</taxon>
        <taxon>Russulaceae</taxon>
        <taxon>Russula</taxon>
    </lineage>
</organism>
<sequence length="507" mass="55612">MIQRDPLHVRDPLVSIKAQRARARSYIGRRASGADVCSLMLPSFVSWRVNESRSSAPVQTPSPNTVSVAAIDAMSTSPNPPTMSQSAPEALGTQPAGPEGEPASVAAMSAGANPATENSYPRHDTYYFKDGNVTFLVDGTLYCVHRYFFYRDSIYFSTKFAKLDIRDHEPLRTIVSLDDVERKDFEAFLSVLYPENFDEHSLSYEQWRSVLHLSTRWGFASLRKLALRSVKPPTACDQLLLARTYGVDHWVLPALSALCERTTPISIKEARQMSIEDIVLVATVREDICHHGSQTEIPLRIETTKARIADATPRIKVEGAEKQPDLKGVVTTGSGAIGDSDSSSRTAATTSPEDGDKHVNDEHEVSLSAVQIKTQVIDETRSSKAGSAVKPLDHKPQEVEQQIQEAKSENSSEAPRAPGDDTGADQVKLETIRNEEPRIANTLSEEPEAQEQTERPVRAASDGGAQPRSRSSSLLAPLPEAQAPTRATPMYWRRLTARYVPIGPAAS</sequence>